<organism evidence="15 16">
    <name type="scientific">Drosophila simulans</name>
    <name type="common">Fruit fly</name>
    <dbReference type="NCBI Taxonomy" id="7240"/>
    <lineage>
        <taxon>Eukaryota</taxon>
        <taxon>Metazoa</taxon>
        <taxon>Ecdysozoa</taxon>
        <taxon>Arthropoda</taxon>
        <taxon>Hexapoda</taxon>
        <taxon>Insecta</taxon>
        <taxon>Pterygota</taxon>
        <taxon>Neoptera</taxon>
        <taxon>Endopterygota</taxon>
        <taxon>Diptera</taxon>
        <taxon>Brachycera</taxon>
        <taxon>Muscomorpha</taxon>
        <taxon>Ephydroidea</taxon>
        <taxon>Drosophilidae</taxon>
        <taxon>Drosophila</taxon>
        <taxon>Sophophora</taxon>
    </lineage>
</organism>
<dbReference type="GO" id="GO:0005737">
    <property type="term" value="C:cytoplasm"/>
    <property type="evidence" value="ECO:0007669"/>
    <property type="project" value="UniProtKB-ARBA"/>
</dbReference>
<dbReference type="OMA" id="CCWERAH"/>
<dbReference type="InterPro" id="IPR036915">
    <property type="entry name" value="Cyclin-like_sf"/>
</dbReference>
<dbReference type="GO" id="GO:0015031">
    <property type="term" value="P:protein transport"/>
    <property type="evidence" value="ECO:0007669"/>
    <property type="project" value="UniProtKB-KW"/>
</dbReference>
<evidence type="ECO:0000256" key="5">
    <source>
        <dbReference type="ARBA" id="ARBA00022448"/>
    </source>
</evidence>
<dbReference type="Gene3D" id="1.10.472.10">
    <property type="entry name" value="Cyclin-like"/>
    <property type="match status" value="2"/>
</dbReference>
<dbReference type="OrthoDB" id="430637at2759"/>
<evidence type="ECO:0000256" key="13">
    <source>
        <dbReference type="SAM" id="Phobius"/>
    </source>
</evidence>
<dbReference type="Pfam" id="PF00134">
    <property type="entry name" value="Cyclin_N"/>
    <property type="match status" value="1"/>
</dbReference>
<evidence type="ECO:0000256" key="8">
    <source>
        <dbReference type="ARBA" id="ARBA00022989"/>
    </source>
</evidence>
<evidence type="ECO:0000256" key="9">
    <source>
        <dbReference type="ARBA" id="ARBA00023054"/>
    </source>
</evidence>
<keyword evidence="9" id="KW-0175">Coiled coil</keyword>
<dbReference type="Gene3D" id="1.20.5.110">
    <property type="match status" value="1"/>
</dbReference>
<proteinExistence type="inferred from homology"/>
<name>B4QUE4_DROSI</name>
<dbReference type="GO" id="GO:0016020">
    <property type="term" value="C:membrane"/>
    <property type="evidence" value="ECO:0007669"/>
    <property type="project" value="UniProtKB-SubCell"/>
</dbReference>
<keyword evidence="6 13" id="KW-0812">Transmembrane</keyword>
<protein>
    <recommendedName>
        <fullName evidence="4">Cyclin-Q</fullName>
    </recommendedName>
    <alternativeName>
        <fullName evidence="12">Cyclin-related protein FAM58A</fullName>
    </alternativeName>
</protein>
<keyword evidence="8 13" id="KW-1133">Transmembrane helix</keyword>
<dbReference type="CDD" id="cd20535">
    <property type="entry name" value="CYCLIN_CCNM_CCNQ_rpt2"/>
    <property type="match status" value="1"/>
</dbReference>
<evidence type="ECO:0000256" key="1">
    <source>
        <dbReference type="ARBA" id="ARBA00004211"/>
    </source>
</evidence>
<accession>B4QUE4</accession>
<dbReference type="InterPro" id="IPR043198">
    <property type="entry name" value="Cyclin/Ssn8"/>
</dbReference>
<dbReference type="SUPFAM" id="SSF47954">
    <property type="entry name" value="Cyclin-like"/>
    <property type="match status" value="2"/>
</dbReference>
<evidence type="ECO:0000313" key="15">
    <source>
        <dbReference type="EMBL" id="EDX12444.1"/>
    </source>
</evidence>
<comment type="subcellular location">
    <subcellularLocation>
        <location evidence="1">Membrane</location>
        <topology evidence="1">Single-pass type IV membrane protein</topology>
    </subcellularLocation>
</comment>
<keyword evidence="11 13" id="KW-0472">Membrane</keyword>
<gene>
    <name evidence="15" type="primary">Dsim\GD19230</name>
    <name evidence="15" type="ORF">Dsim_GD19230</name>
</gene>
<dbReference type="PANTHER" id="PTHR10026">
    <property type="entry name" value="CYCLIN"/>
    <property type="match status" value="1"/>
</dbReference>
<dbReference type="FunFam" id="1.20.5.110:FF:000002">
    <property type="entry name" value="Vesicle transport through interaction with t-SNAREsB"/>
    <property type="match status" value="1"/>
</dbReference>
<dbReference type="GO" id="GO:0016538">
    <property type="term" value="F:cyclin-dependent protein serine/threonine kinase regulator activity"/>
    <property type="evidence" value="ECO:0007669"/>
    <property type="project" value="InterPro"/>
</dbReference>
<dbReference type="CDD" id="cd15890">
    <property type="entry name" value="SNARE_Vti1b"/>
    <property type="match status" value="1"/>
</dbReference>
<dbReference type="Bgee" id="FBgn0269481">
    <property type="expression patterns" value="Expressed in embryo and 3 other cell types or tissues"/>
</dbReference>
<dbReference type="InterPro" id="IPR000727">
    <property type="entry name" value="T_SNARE_dom"/>
</dbReference>
<dbReference type="InterPro" id="IPR048055">
    <property type="entry name" value="Cyclin-Q_first_cyclin_box"/>
</dbReference>
<dbReference type="SUPFAM" id="SSF58038">
    <property type="entry name" value="SNARE fusion complex"/>
    <property type="match status" value="1"/>
</dbReference>
<dbReference type="SMART" id="SM00397">
    <property type="entry name" value="t_SNARE"/>
    <property type="match status" value="1"/>
</dbReference>
<evidence type="ECO:0000313" key="16">
    <source>
        <dbReference type="Proteomes" id="UP000000304"/>
    </source>
</evidence>
<dbReference type="HOGENOM" id="CLU_792917_0_0_1"/>
<dbReference type="InterPro" id="IPR006671">
    <property type="entry name" value="Cyclin_N"/>
</dbReference>
<evidence type="ECO:0000259" key="14">
    <source>
        <dbReference type="SMART" id="SM00397"/>
    </source>
</evidence>
<dbReference type="InterPro" id="IPR048053">
    <property type="entry name" value="Cyclin-Q_second_cyclin_box"/>
</dbReference>
<keyword evidence="5" id="KW-0813">Transport</keyword>
<evidence type="ECO:0000256" key="12">
    <source>
        <dbReference type="ARBA" id="ARBA00032419"/>
    </source>
</evidence>
<comment type="similarity">
    <text evidence="3">Belongs to the cyclin family. Cyclin-like FAM58 subfamily.</text>
</comment>
<evidence type="ECO:0000256" key="6">
    <source>
        <dbReference type="ARBA" id="ARBA00022692"/>
    </source>
</evidence>
<dbReference type="GO" id="GO:0006357">
    <property type="term" value="P:regulation of transcription by RNA polymerase II"/>
    <property type="evidence" value="ECO:0007669"/>
    <property type="project" value="InterPro"/>
</dbReference>
<feature type="domain" description="T-SNARE coiled-coil homology" evidence="14">
    <location>
        <begin position="82"/>
        <end position="149"/>
    </location>
</feature>
<evidence type="ECO:0000256" key="4">
    <source>
        <dbReference type="ARBA" id="ARBA00019501"/>
    </source>
</evidence>
<evidence type="ECO:0000256" key="11">
    <source>
        <dbReference type="ARBA" id="ARBA00023136"/>
    </source>
</evidence>
<dbReference type="Proteomes" id="UP000000304">
    <property type="component" value="Chromosome 3R"/>
</dbReference>
<dbReference type="FunFam" id="1.10.472.10:FF:000042">
    <property type="entry name" value="FAM58A isoform 1"/>
    <property type="match status" value="1"/>
</dbReference>
<dbReference type="Pfam" id="PF12352">
    <property type="entry name" value="V-SNARE_C"/>
    <property type="match status" value="1"/>
</dbReference>
<evidence type="ECO:0000256" key="3">
    <source>
        <dbReference type="ARBA" id="ARBA00010390"/>
    </source>
</evidence>
<keyword evidence="16" id="KW-1185">Reference proteome</keyword>
<dbReference type="AlphaFoldDB" id="B4QUE4"/>
<keyword evidence="10" id="KW-0195">Cyclin</keyword>
<comment type="similarity">
    <text evidence="2">Belongs to the VTI1 family.</text>
</comment>
<evidence type="ECO:0000256" key="7">
    <source>
        <dbReference type="ARBA" id="ARBA00022927"/>
    </source>
</evidence>
<sequence>MQCCCFSCCCCSLAVTRELWVSLNHIYSSVSGEGRAEGAGERRRESERAVDIDNPLFCCWERAHAHVQLPSGSDQERRQAQLAASTYDVLQRTTDSIQRSNQIAIETENMGAEVLGELGEQRESLLRTTRRLEDADQDLSKSRVIIRKLSREVLYNKIILILIIILELIAAGSLYLAGKIKEDESVKIRDVINVAYCTLNRGNDPVDLNDEYWSMRDAIVQAELLITRTLCFDLNIDLAHKYLLHYMKTLQDWVGTEVWNSVPIAKAAASYLQDFHHSANILKFKPTHVAIGCLSLALQTYGIQVPLTDESDESAMWYKPLVKDFTRENQWEIIENVIEVYKNEGFLNAT</sequence>
<evidence type="ECO:0000256" key="2">
    <source>
        <dbReference type="ARBA" id="ARBA00006108"/>
    </source>
</evidence>
<dbReference type="STRING" id="7240.B4QUE4"/>
<keyword evidence="7" id="KW-0653">Protein transport</keyword>
<evidence type="ECO:0000256" key="10">
    <source>
        <dbReference type="ARBA" id="ARBA00023127"/>
    </source>
</evidence>
<dbReference type="PhylomeDB" id="B4QUE4"/>
<reference evidence="15 16" key="1">
    <citation type="journal article" date="2007" name="Nature">
        <title>Evolution of genes and genomes on the Drosophila phylogeny.</title>
        <authorList>
            <consortium name="Drosophila 12 Genomes Consortium"/>
            <person name="Clark A.G."/>
            <person name="Eisen M.B."/>
            <person name="Smith D.R."/>
            <person name="Bergman C.M."/>
            <person name="Oliver B."/>
            <person name="Markow T.A."/>
            <person name="Kaufman T.C."/>
            <person name="Kellis M."/>
            <person name="Gelbart W."/>
            <person name="Iyer V.N."/>
            <person name="Pollard D.A."/>
            <person name="Sackton T.B."/>
            <person name="Larracuente A.M."/>
            <person name="Singh N.D."/>
            <person name="Abad J.P."/>
            <person name="Abt D.N."/>
            <person name="Adryan B."/>
            <person name="Aguade M."/>
            <person name="Akashi H."/>
            <person name="Anderson W.W."/>
            <person name="Aquadro C.F."/>
            <person name="Ardell D.H."/>
            <person name="Arguello R."/>
            <person name="Artieri C.G."/>
            <person name="Barbash D.A."/>
            <person name="Barker D."/>
            <person name="Barsanti P."/>
            <person name="Batterham P."/>
            <person name="Batzoglou S."/>
            <person name="Begun D."/>
            <person name="Bhutkar A."/>
            <person name="Blanco E."/>
            <person name="Bosak S.A."/>
            <person name="Bradley R.K."/>
            <person name="Brand A.D."/>
            <person name="Brent M.R."/>
            <person name="Brooks A.N."/>
            <person name="Brown R.H."/>
            <person name="Butlin R.K."/>
            <person name="Caggese C."/>
            <person name="Calvi B.R."/>
            <person name="Bernardo de Carvalho A."/>
            <person name="Caspi A."/>
            <person name="Castrezana S."/>
            <person name="Celniker S.E."/>
            <person name="Chang J.L."/>
            <person name="Chapple C."/>
            <person name="Chatterji S."/>
            <person name="Chinwalla A."/>
            <person name="Civetta A."/>
            <person name="Clifton S.W."/>
            <person name="Comeron J.M."/>
            <person name="Costello J.C."/>
            <person name="Coyne J.A."/>
            <person name="Daub J."/>
            <person name="David R.G."/>
            <person name="Delcher A.L."/>
            <person name="Delehaunty K."/>
            <person name="Do C.B."/>
            <person name="Ebling H."/>
            <person name="Edwards K."/>
            <person name="Eickbush T."/>
            <person name="Evans J.D."/>
            <person name="Filipski A."/>
            <person name="Findeiss S."/>
            <person name="Freyhult E."/>
            <person name="Fulton L."/>
            <person name="Fulton R."/>
            <person name="Garcia A.C."/>
            <person name="Gardiner A."/>
            <person name="Garfield D.A."/>
            <person name="Garvin B.E."/>
            <person name="Gibson G."/>
            <person name="Gilbert D."/>
            <person name="Gnerre S."/>
            <person name="Godfrey J."/>
            <person name="Good R."/>
            <person name="Gotea V."/>
            <person name="Gravely B."/>
            <person name="Greenberg A.J."/>
            <person name="Griffiths-Jones S."/>
            <person name="Gross S."/>
            <person name="Guigo R."/>
            <person name="Gustafson E.A."/>
            <person name="Haerty W."/>
            <person name="Hahn M.W."/>
            <person name="Halligan D.L."/>
            <person name="Halpern A.L."/>
            <person name="Halter G.M."/>
            <person name="Han M.V."/>
            <person name="Heger A."/>
            <person name="Hillier L."/>
            <person name="Hinrichs A.S."/>
            <person name="Holmes I."/>
            <person name="Hoskins R.A."/>
            <person name="Hubisz M.J."/>
            <person name="Hultmark D."/>
            <person name="Huntley M.A."/>
            <person name="Jaffe D.B."/>
            <person name="Jagadeeshan S."/>
            <person name="Jeck W.R."/>
            <person name="Johnson J."/>
            <person name="Jones C.D."/>
            <person name="Jordan W.C."/>
            <person name="Karpen G.H."/>
            <person name="Kataoka E."/>
            <person name="Keightley P.D."/>
            <person name="Kheradpour P."/>
            <person name="Kirkness E.F."/>
            <person name="Koerich L.B."/>
            <person name="Kristiansen K."/>
            <person name="Kudrna D."/>
            <person name="Kulathinal R.J."/>
            <person name="Kumar S."/>
            <person name="Kwok R."/>
            <person name="Lander E."/>
            <person name="Langley C.H."/>
            <person name="Lapoint R."/>
            <person name="Lazzaro B.P."/>
            <person name="Lee S.J."/>
            <person name="Levesque L."/>
            <person name="Li R."/>
            <person name="Lin C.F."/>
            <person name="Lin M.F."/>
            <person name="Lindblad-Toh K."/>
            <person name="Llopart A."/>
            <person name="Long M."/>
            <person name="Low L."/>
            <person name="Lozovsky E."/>
            <person name="Lu J."/>
            <person name="Luo M."/>
            <person name="Machado C.A."/>
            <person name="Makalowski W."/>
            <person name="Marzo M."/>
            <person name="Matsuda M."/>
            <person name="Matzkin L."/>
            <person name="McAllister B."/>
            <person name="McBride C.S."/>
            <person name="McKernan B."/>
            <person name="McKernan K."/>
            <person name="Mendez-Lago M."/>
            <person name="Minx P."/>
            <person name="Mollenhauer M.U."/>
            <person name="Montooth K."/>
            <person name="Mount S.M."/>
            <person name="Mu X."/>
            <person name="Myers E."/>
            <person name="Negre B."/>
            <person name="Newfeld S."/>
            <person name="Nielsen R."/>
            <person name="Noor M.A."/>
            <person name="O'Grady P."/>
            <person name="Pachter L."/>
            <person name="Papaceit M."/>
            <person name="Parisi M.J."/>
            <person name="Parisi M."/>
            <person name="Parts L."/>
            <person name="Pedersen J.S."/>
            <person name="Pesole G."/>
            <person name="Phillippy A.M."/>
            <person name="Ponting C.P."/>
            <person name="Pop M."/>
            <person name="Porcelli D."/>
            <person name="Powell J.R."/>
            <person name="Prohaska S."/>
            <person name="Pruitt K."/>
            <person name="Puig M."/>
            <person name="Quesneville H."/>
            <person name="Ram K.R."/>
            <person name="Rand D."/>
            <person name="Rasmussen M.D."/>
            <person name="Reed L.K."/>
            <person name="Reenan R."/>
            <person name="Reily A."/>
            <person name="Remington K.A."/>
            <person name="Rieger T.T."/>
            <person name="Ritchie M.G."/>
            <person name="Robin C."/>
            <person name="Rogers Y.H."/>
            <person name="Rohde C."/>
            <person name="Rozas J."/>
            <person name="Rubenfield M.J."/>
            <person name="Ruiz A."/>
            <person name="Russo S."/>
            <person name="Salzberg S.L."/>
            <person name="Sanchez-Gracia A."/>
            <person name="Saranga D.J."/>
            <person name="Sato H."/>
            <person name="Schaeffer S.W."/>
            <person name="Schatz M.C."/>
            <person name="Schlenke T."/>
            <person name="Schwartz R."/>
            <person name="Segarra C."/>
            <person name="Singh R.S."/>
            <person name="Sirot L."/>
            <person name="Sirota M."/>
            <person name="Sisneros N.B."/>
            <person name="Smith C.D."/>
            <person name="Smith T.F."/>
            <person name="Spieth J."/>
            <person name="Stage D.E."/>
            <person name="Stark A."/>
            <person name="Stephan W."/>
            <person name="Strausberg R.L."/>
            <person name="Strempel S."/>
            <person name="Sturgill D."/>
            <person name="Sutton G."/>
            <person name="Sutton G.G."/>
            <person name="Tao W."/>
            <person name="Teichmann S."/>
            <person name="Tobari Y.N."/>
            <person name="Tomimura Y."/>
            <person name="Tsolas J.M."/>
            <person name="Valente V.L."/>
            <person name="Venter E."/>
            <person name="Venter J.C."/>
            <person name="Vicario S."/>
            <person name="Vieira F.G."/>
            <person name="Vilella A.J."/>
            <person name="Villasante A."/>
            <person name="Walenz B."/>
            <person name="Wang J."/>
            <person name="Wasserman M."/>
            <person name="Watts T."/>
            <person name="Wilson D."/>
            <person name="Wilson R.K."/>
            <person name="Wing R.A."/>
            <person name="Wolfner M.F."/>
            <person name="Wong A."/>
            <person name="Wong G.K."/>
            <person name="Wu C.I."/>
            <person name="Wu G."/>
            <person name="Yamamoto D."/>
            <person name="Yang H.P."/>
            <person name="Yang S.P."/>
            <person name="Yorke J.A."/>
            <person name="Yoshida K."/>
            <person name="Zdobnov E."/>
            <person name="Zhang P."/>
            <person name="Zhang Y."/>
            <person name="Zimin A.V."/>
            <person name="Baldwin J."/>
            <person name="Abdouelleil A."/>
            <person name="Abdulkadir J."/>
            <person name="Abebe A."/>
            <person name="Abera B."/>
            <person name="Abreu J."/>
            <person name="Acer S.C."/>
            <person name="Aftuck L."/>
            <person name="Alexander A."/>
            <person name="An P."/>
            <person name="Anderson E."/>
            <person name="Anderson S."/>
            <person name="Arachi H."/>
            <person name="Azer M."/>
            <person name="Bachantsang P."/>
            <person name="Barry A."/>
            <person name="Bayul T."/>
            <person name="Berlin A."/>
            <person name="Bessette D."/>
            <person name="Bloom T."/>
            <person name="Blye J."/>
            <person name="Boguslavskiy L."/>
            <person name="Bonnet C."/>
            <person name="Boukhgalter B."/>
            <person name="Bourzgui I."/>
            <person name="Brown A."/>
            <person name="Cahill P."/>
            <person name="Channer S."/>
            <person name="Cheshatsang Y."/>
            <person name="Chuda L."/>
            <person name="Citroen M."/>
            <person name="Collymore A."/>
            <person name="Cooke P."/>
            <person name="Costello M."/>
            <person name="D'Aco K."/>
            <person name="Daza R."/>
            <person name="De Haan G."/>
            <person name="DeGray S."/>
            <person name="DeMaso C."/>
            <person name="Dhargay N."/>
            <person name="Dooley K."/>
            <person name="Dooley E."/>
            <person name="Doricent M."/>
            <person name="Dorje P."/>
            <person name="Dorjee K."/>
            <person name="Dupes A."/>
            <person name="Elong R."/>
            <person name="Falk J."/>
            <person name="Farina A."/>
            <person name="Faro S."/>
            <person name="Ferguson D."/>
            <person name="Fisher S."/>
            <person name="Foley C.D."/>
            <person name="Franke A."/>
            <person name="Friedrich D."/>
            <person name="Gadbois L."/>
            <person name="Gearin G."/>
            <person name="Gearin C.R."/>
            <person name="Giannoukos G."/>
            <person name="Goode T."/>
            <person name="Graham J."/>
            <person name="Grandbois E."/>
            <person name="Grewal S."/>
            <person name="Gyaltsen K."/>
            <person name="Hafez N."/>
            <person name="Hagos B."/>
            <person name="Hall J."/>
            <person name="Henson C."/>
            <person name="Hollinger A."/>
            <person name="Honan T."/>
            <person name="Huard M.D."/>
            <person name="Hughes L."/>
            <person name="Hurhula B."/>
            <person name="Husby M.E."/>
            <person name="Kamat A."/>
            <person name="Kanga B."/>
            <person name="Kashin S."/>
            <person name="Khazanovich D."/>
            <person name="Kisner P."/>
            <person name="Lance K."/>
            <person name="Lara M."/>
            <person name="Lee W."/>
            <person name="Lennon N."/>
            <person name="Letendre F."/>
            <person name="LeVine R."/>
            <person name="Lipovsky A."/>
            <person name="Liu X."/>
            <person name="Liu J."/>
            <person name="Liu S."/>
            <person name="Lokyitsang T."/>
            <person name="Lokyitsang Y."/>
            <person name="Lubonja R."/>
            <person name="Lui A."/>
            <person name="MacDonald P."/>
            <person name="Magnisalis V."/>
            <person name="Maru K."/>
            <person name="Matthews C."/>
            <person name="McCusker W."/>
            <person name="McDonough S."/>
            <person name="Mehta T."/>
            <person name="Meldrim J."/>
            <person name="Meneus L."/>
            <person name="Mihai O."/>
            <person name="Mihalev A."/>
            <person name="Mihova T."/>
            <person name="Mittelman R."/>
            <person name="Mlenga V."/>
            <person name="Montmayeur A."/>
            <person name="Mulrain L."/>
            <person name="Navidi A."/>
            <person name="Naylor J."/>
            <person name="Negash T."/>
            <person name="Nguyen T."/>
            <person name="Nguyen N."/>
            <person name="Nicol R."/>
            <person name="Norbu C."/>
            <person name="Norbu N."/>
            <person name="Novod N."/>
            <person name="O'Neill B."/>
            <person name="Osman S."/>
            <person name="Markiewicz E."/>
            <person name="Oyono O.L."/>
            <person name="Patti C."/>
            <person name="Phunkhang P."/>
            <person name="Pierre F."/>
            <person name="Priest M."/>
            <person name="Raghuraman S."/>
            <person name="Rege F."/>
            <person name="Reyes R."/>
            <person name="Rise C."/>
            <person name="Rogov P."/>
            <person name="Ross K."/>
            <person name="Ryan E."/>
            <person name="Settipalli S."/>
            <person name="Shea T."/>
            <person name="Sherpa N."/>
            <person name="Shi L."/>
            <person name="Shih D."/>
            <person name="Sparrow T."/>
            <person name="Spaulding J."/>
            <person name="Stalker J."/>
            <person name="Stange-Thomann N."/>
            <person name="Stavropoulos S."/>
            <person name="Stone C."/>
            <person name="Strader C."/>
            <person name="Tesfaye S."/>
            <person name="Thomson T."/>
            <person name="Thoulutsang Y."/>
            <person name="Thoulutsang D."/>
            <person name="Topham K."/>
            <person name="Topping I."/>
            <person name="Tsamla T."/>
            <person name="Vassiliev H."/>
            <person name="Vo A."/>
            <person name="Wangchuk T."/>
            <person name="Wangdi T."/>
            <person name="Weiand M."/>
            <person name="Wilkinson J."/>
            <person name="Wilson A."/>
            <person name="Yadav S."/>
            <person name="Young G."/>
            <person name="Yu Q."/>
            <person name="Zembek L."/>
            <person name="Zhong D."/>
            <person name="Zimmer A."/>
            <person name="Zwirko Z."/>
            <person name="Jaffe D.B."/>
            <person name="Alvarez P."/>
            <person name="Brockman W."/>
            <person name="Butler J."/>
            <person name="Chin C."/>
            <person name="Gnerre S."/>
            <person name="Grabherr M."/>
            <person name="Kleber M."/>
            <person name="Mauceli E."/>
            <person name="MacCallum I."/>
        </authorList>
    </citation>
    <scope>NUCLEOTIDE SEQUENCE [LARGE SCALE GENOMIC DNA]</scope>
    <source>
        <strain evidence="16">white501</strain>
    </source>
</reference>
<dbReference type="CDD" id="cd20534">
    <property type="entry name" value="CYCLIN_CCNM_CCNQ_rpt1"/>
    <property type="match status" value="1"/>
</dbReference>
<feature type="transmembrane region" description="Helical" evidence="13">
    <location>
        <begin position="158"/>
        <end position="177"/>
    </location>
</feature>
<dbReference type="SMR" id="B4QUE4"/>
<dbReference type="EMBL" id="CM000364">
    <property type="protein sequence ID" value="EDX12444.1"/>
    <property type="molecule type" value="Genomic_DNA"/>
</dbReference>